<name>A0ABV3TN51_9RHOB</name>
<dbReference type="CDD" id="cd00293">
    <property type="entry name" value="USP-like"/>
    <property type="match status" value="1"/>
</dbReference>
<feature type="domain" description="UspA" evidence="1">
    <location>
        <begin position="1"/>
        <end position="137"/>
    </location>
</feature>
<reference evidence="2 3" key="1">
    <citation type="journal article" date="2011" name="Int. J. Syst. Evol. Microbiol.">
        <title>Zhongshania antarctica gen. nov., sp. nov. and Zhongshania guokunii sp. nov., gammaproteobacteria respectively isolated from coastal attached (fast) ice and surface seawater of the Antarctic.</title>
        <authorList>
            <person name="Li H.J."/>
            <person name="Zhang X.Y."/>
            <person name="Chen C.X."/>
            <person name="Zhang Y.J."/>
            <person name="Gao Z.M."/>
            <person name="Yu Y."/>
            <person name="Chen X.L."/>
            <person name="Chen B."/>
            <person name="Zhang Y.Z."/>
        </authorList>
    </citation>
    <scope>NUCLEOTIDE SEQUENCE [LARGE SCALE GENOMIC DNA]</scope>
    <source>
        <strain evidence="2 3">15-R06ZXC-3</strain>
    </source>
</reference>
<gene>
    <name evidence="2" type="ORF">AB4874_15340</name>
</gene>
<organism evidence="2 3">
    <name type="scientific">Thioclava arctica</name>
    <dbReference type="NCBI Taxonomy" id="3238301"/>
    <lineage>
        <taxon>Bacteria</taxon>
        <taxon>Pseudomonadati</taxon>
        <taxon>Pseudomonadota</taxon>
        <taxon>Alphaproteobacteria</taxon>
        <taxon>Rhodobacterales</taxon>
        <taxon>Paracoccaceae</taxon>
        <taxon>Thioclava</taxon>
    </lineage>
</organism>
<dbReference type="InterPro" id="IPR014729">
    <property type="entry name" value="Rossmann-like_a/b/a_fold"/>
</dbReference>
<protein>
    <submittedName>
        <fullName evidence="2">Universal stress protein</fullName>
    </submittedName>
</protein>
<dbReference type="RefSeq" id="WP_368392634.1">
    <property type="nucleotide sequence ID" value="NZ_JBFRYC010000011.1"/>
</dbReference>
<proteinExistence type="predicted"/>
<dbReference type="InterPro" id="IPR006016">
    <property type="entry name" value="UspA"/>
</dbReference>
<accession>A0ABV3TN51</accession>
<dbReference type="Pfam" id="PF00582">
    <property type="entry name" value="Usp"/>
    <property type="match status" value="1"/>
</dbReference>
<keyword evidence="3" id="KW-1185">Reference proteome</keyword>
<sequence>MFTEIMVPVDLRHAEKLAKTLTIAADLAQKYGARITYVGVTANVPSSIARNPEDYHEKLVQFAASQAAMHGLGARAHMIVADDPAVDLNHKLSQAVQELRADLVVMASHLPNVGDYVWSSHGGHLASHSKASVFLVRA</sequence>
<evidence type="ECO:0000313" key="3">
    <source>
        <dbReference type="Proteomes" id="UP001557465"/>
    </source>
</evidence>
<comment type="caution">
    <text evidence="2">The sequence shown here is derived from an EMBL/GenBank/DDBJ whole genome shotgun (WGS) entry which is preliminary data.</text>
</comment>
<evidence type="ECO:0000259" key="1">
    <source>
        <dbReference type="Pfam" id="PF00582"/>
    </source>
</evidence>
<evidence type="ECO:0000313" key="2">
    <source>
        <dbReference type="EMBL" id="MEX1663008.1"/>
    </source>
</evidence>
<dbReference type="Gene3D" id="3.40.50.620">
    <property type="entry name" value="HUPs"/>
    <property type="match status" value="1"/>
</dbReference>
<dbReference type="SUPFAM" id="SSF52402">
    <property type="entry name" value="Adenine nucleotide alpha hydrolases-like"/>
    <property type="match status" value="1"/>
</dbReference>
<dbReference type="Proteomes" id="UP001557465">
    <property type="component" value="Unassembled WGS sequence"/>
</dbReference>
<dbReference type="EMBL" id="JBFRYC010000011">
    <property type="protein sequence ID" value="MEX1663008.1"/>
    <property type="molecule type" value="Genomic_DNA"/>
</dbReference>